<dbReference type="RefSeq" id="XP_031553341.1">
    <property type="nucleotide sequence ID" value="XM_031697481.1"/>
</dbReference>
<dbReference type="InterPro" id="IPR000945">
    <property type="entry name" value="DBH-like"/>
</dbReference>
<dbReference type="Pfam" id="PF03351">
    <property type="entry name" value="DOMON"/>
    <property type="match status" value="1"/>
</dbReference>
<dbReference type="OrthoDB" id="5978085at2759"/>
<dbReference type="GO" id="GO:0042420">
    <property type="term" value="P:dopamine catabolic process"/>
    <property type="evidence" value="ECO:0007669"/>
    <property type="project" value="TreeGrafter"/>
</dbReference>
<dbReference type="InterPro" id="IPR045266">
    <property type="entry name" value="DOH_DOMON"/>
</dbReference>
<dbReference type="GO" id="GO:0005507">
    <property type="term" value="F:copper ion binding"/>
    <property type="evidence" value="ECO:0007669"/>
    <property type="project" value="TreeGrafter"/>
</dbReference>
<dbReference type="KEGG" id="aten:116290454"/>
<evidence type="ECO:0000256" key="1">
    <source>
        <dbReference type="SAM" id="SignalP"/>
    </source>
</evidence>
<dbReference type="GO" id="GO:0042421">
    <property type="term" value="P:norepinephrine biosynthetic process"/>
    <property type="evidence" value="ECO:0007669"/>
    <property type="project" value="TreeGrafter"/>
</dbReference>
<evidence type="ECO:0000313" key="3">
    <source>
        <dbReference type="Proteomes" id="UP000515163"/>
    </source>
</evidence>
<organism evidence="3 4">
    <name type="scientific">Actinia tenebrosa</name>
    <name type="common">Australian red waratah sea anemone</name>
    <dbReference type="NCBI Taxonomy" id="6105"/>
    <lineage>
        <taxon>Eukaryota</taxon>
        <taxon>Metazoa</taxon>
        <taxon>Cnidaria</taxon>
        <taxon>Anthozoa</taxon>
        <taxon>Hexacorallia</taxon>
        <taxon>Actiniaria</taxon>
        <taxon>Actiniidae</taxon>
        <taxon>Actinia</taxon>
    </lineage>
</organism>
<feature type="domain" description="DOMON" evidence="2">
    <location>
        <begin position="31"/>
        <end position="150"/>
    </location>
</feature>
<dbReference type="GeneID" id="116290454"/>
<gene>
    <name evidence="4" type="primary">LOC116290454</name>
</gene>
<reference evidence="4" key="1">
    <citation type="submission" date="2025-08" db="UniProtKB">
        <authorList>
            <consortium name="RefSeq"/>
        </authorList>
    </citation>
    <scope>IDENTIFICATION</scope>
    <source>
        <tissue evidence="4">Tentacle</tissue>
    </source>
</reference>
<evidence type="ECO:0000313" key="4">
    <source>
        <dbReference type="RefSeq" id="XP_031553341.1"/>
    </source>
</evidence>
<feature type="chain" id="PRO_5027791669" evidence="1">
    <location>
        <begin position="20"/>
        <end position="150"/>
    </location>
</feature>
<dbReference type="Proteomes" id="UP000515163">
    <property type="component" value="Unplaced"/>
</dbReference>
<dbReference type="GO" id="GO:0005615">
    <property type="term" value="C:extracellular space"/>
    <property type="evidence" value="ECO:0007669"/>
    <property type="project" value="TreeGrafter"/>
</dbReference>
<dbReference type="GO" id="GO:0006589">
    <property type="term" value="P:octopamine biosynthetic process"/>
    <property type="evidence" value="ECO:0007669"/>
    <property type="project" value="TreeGrafter"/>
</dbReference>
<dbReference type="PANTHER" id="PTHR10157:SF23">
    <property type="entry name" value="MOXD1 HOMOLOG 1"/>
    <property type="match status" value="1"/>
</dbReference>
<dbReference type="AlphaFoldDB" id="A0A6P8HCH5"/>
<dbReference type="GO" id="GO:0004500">
    <property type="term" value="F:dopamine beta-monooxygenase activity"/>
    <property type="evidence" value="ECO:0007669"/>
    <property type="project" value="InterPro"/>
</dbReference>
<accession>A0A6P8HCH5</accession>
<feature type="signal peptide" evidence="1">
    <location>
        <begin position="1"/>
        <end position="19"/>
    </location>
</feature>
<dbReference type="GO" id="GO:0030667">
    <property type="term" value="C:secretory granule membrane"/>
    <property type="evidence" value="ECO:0007669"/>
    <property type="project" value="TreeGrafter"/>
</dbReference>
<keyword evidence="1" id="KW-0732">Signal</keyword>
<dbReference type="CDD" id="cd09631">
    <property type="entry name" value="DOMON_DOH"/>
    <property type="match status" value="1"/>
</dbReference>
<sequence length="150" mass="16845">MKFLVTLVFIAALYFCAESTTYPNHLTLKENVFDVHWYVNTTEDRFYFKVVANTTGWVGLAFTTYEGGEGMKDYDIALGGVRKENETYLKDYWSTSEVKPILDSSQDLMLTSAMESNGKTTIEFNRKADTGDAADTPLKIAGFQSADKSL</sequence>
<dbReference type="InParanoid" id="A0A6P8HCH5"/>
<dbReference type="PROSITE" id="PS50836">
    <property type="entry name" value="DOMON"/>
    <property type="match status" value="1"/>
</dbReference>
<keyword evidence="3" id="KW-1185">Reference proteome</keyword>
<protein>
    <submittedName>
        <fullName evidence="4">Uncharacterized protein LOC116290454 isoform X1</fullName>
    </submittedName>
</protein>
<dbReference type="InterPro" id="IPR005018">
    <property type="entry name" value="DOMON_domain"/>
</dbReference>
<evidence type="ECO:0000259" key="2">
    <source>
        <dbReference type="PROSITE" id="PS50836"/>
    </source>
</evidence>
<name>A0A6P8HCH5_ACTTE</name>
<proteinExistence type="predicted"/>
<dbReference type="PANTHER" id="PTHR10157">
    <property type="entry name" value="DOPAMINE BETA HYDROXYLASE RELATED"/>
    <property type="match status" value="1"/>
</dbReference>